<accession>A0A7G9G3E0</accession>
<keyword evidence="3" id="KW-0597">Phosphoprotein</keyword>
<dbReference type="InterPro" id="IPR046947">
    <property type="entry name" value="LytR-like"/>
</dbReference>
<evidence type="ECO:0000256" key="1">
    <source>
        <dbReference type="ARBA" id="ARBA00018672"/>
    </source>
</evidence>
<name>A0A7G9G3E0_9FIRM</name>
<organism evidence="6 7">
    <name type="scientific">Qiania dongpingensis</name>
    <dbReference type="NCBI Taxonomy" id="2763669"/>
    <lineage>
        <taxon>Bacteria</taxon>
        <taxon>Bacillati</taxon>
        <taxon>Bacillota</taxon>
        <taxon>Clostridia</taxon>
        <taxon>Lachnospirales</taxon>
        <taxon>Lachnospiraceae</taxon>
        <taxon>Qiania</taxon>
    </lineage>
</organism>
<dbReference type="PROSITE" id="PS50110">
    <property type="entry name" value="RESPONSE_REGULATORY"/>
    <property type="match status" value="1"/>
</dbReference>
<dbReference type="Pfam" id="PF04397">
    <property type="entry name" value="LytTR"/>
    <property type="match status" value="1"/>
</dbReference>
<gene>
    <name evidence="6" type="ORF">H9Q78_12930</name>
</gene>
<dbReference type="SMART" id="SM00850">
    <property type="entry name" value="LytTR"/>
    <property type="match status" value="1"/>
</dbReference>
<dbReference type="GO" id="GO:0000156">
    <property type="term" value="F:phosphorelay response regulator activity"/>
    <property type="evidence" value="ECO:0007669"/>
    <property type="project" value="InterPro"/>
</dbReference>
<dbReference type="RefSeq" id="WP_249302232.1">
    <property type="nucleotide sequence ID" value="NZ_CP060634.1"/>
</dbReference>
<evidence type="ECO:0000259" key="4">
    <source>
        <dbReference type="PROSITE" id="PS50110"/>
    </source>
</evidence>
<evidence type="ECO:0000313" key="6">
    <source>
        <dbReference type="EMBL" id="QNM05322.1"/>
    </source>
</evidence>
<reference evidence="6 7" key="1">
    <citation type="submission" date="2020-08" db="EMBL/GenBank/DDBJ databases">
        <authorList>
            <person name="Liu C."/>
            <person name="Sun Q."/>
        </authorList>
    </citation>
    <scope>NUCLEOTIDE SEQUENCE [LARGE SCALE GENOMIC DNA]</scope>
    <source>
        <strain evidence="6 7">NSJ-38</strain>
    </source>
</reference>
<evidence type="ECO:0000259" key="5">
    <source>
        <dbReference type="PROSITE" id="PS50930"/>
    </source>
</evidence>
<dbReference type="InterPro" id="IPR007492">
    <property type="entry name" value="LytTR_DNA-bd_dom"/>
</dbReference>
<comment type="function">
    <text evidence="2">May play the central regulatory role in sporulation. It may be an element of the effector pathway responsible for the activation of sporulation genes in response to nutritional stress. Spo0A may act in concert with spo0H (a sigma factor) to control the expression of some genes that are critical to the sporulation process.</text>
</comment>
<keyword evidence="7" id="KW-1185">Reference proteome</keyword>
<evidence type="ECO:0000256" key="2">
    <source>
        <dbReference type="ARBA" id="ARBA00024867"/>
    </source>
</evidence>
<dbReference type="InterPro" id="IPR011006">
    <property type="entry name" value="CheY-like_superfamily"/>
</dbReference>
<feature type="modified residue" description="4-aspartylphosphate" evidence="3">
    <location>
        <position position="59"/>
    </location>
</feature>
<dbReference type="KEGG" id="qdo:H9Q78_12930"/>
<evidence type="ECO:0000313" key="7">
    <source>
        <dbReference type="Proteomes" id="UP000515823"/>
    </source>
</evidence>
<dbReference type="AlphaFoldDB" id="A0A7G9G3E0"/>
<feature type="domain" description="HTH LytTR-type" evidence="5">
    <location>
        <begin position="137"/>
        <end position="231"/>
    </location>
</feature>
<sequence length="234" mass="26970">MYRIMVCDDDKADREKTEALVIRLMERLGEACRTEYAASPEELLRAREKGAEWDLILLDILMDGPSGLQLAEELHRDGDGTDVVFVTSCAEYALEGYRSYPVSYLLKPLTKENLMPVLEHCLSRWREEPFLNLDIGEGGREMVPLKEICYIEVFRRELVVHCAGRDVTGTGALSAVIKQLPATKFYRSHRSFLVNLEWVTGIQRYHYILKDRNTVPIAVRSYAEAQQKWLDYFS</sequence>
<dbReference type="PANTHER" id="PTHR37299:SF1">
    <property type="entry name" value="STAGE 0 SPORULATION PROTEIN A HOMOLOG"/>
    <property type="match status" value="1"/>
</dbReference>
<dbReference type="GO" id="GO:0003677">
    <property type="term" value="F:DNA binding"/>
    <property type="evidence" value="ECO:0007669"/>
    <property type="project" value="InterPro"/>
</dbReference>
<dbReference type="SMART" id="SM00448">
    <property type="entry name" value="REC"/>
    <property type="match status" value="1"/>
</dbReference>
<evidence type="ECO:0000256" key="3">
    <source>
        <dbReference type="PROSITE-ProRule" id="PRU00169"/>
    </source>
</evidence>
<dbReference type="Gene3D" id="3.40.50.2300">
    <property type="match status" value="1"/>
</dbReference>
<dbReference type="SUPFAM" id="SSF52172">
    <property type="entry name" value="CheY-like"/>
    <property type="match status" value="1"/>
</dbReference>
<proteinExistence type="predicted"/>
<dbReference type="InterPro" id="IPR001789">
    <property type="entry name" value="Sig_transdc_resp-reg_receiver"/>
</dbReference>
<dbReference type="PROSITE" id="PS50930">
    <property type="entry name" value="HTH_LYTTR"/>
    <property type="match status" value="1"/>
</dbReference>
<dbReference type="Pfam" id="PF00072">
    <property type="entry name" value="Response_reg"/>
    <property type="match status" value="1"/>
</dbReference>
<protein>
    <recommendedName>
        <fullName evidence="1">Stage 0 sporulation protein A homolog</fullName>
    </recommendedName>
</protein>
<dbReference type="CDD" id="cd00156">
    <property type="entry name" value="REC"/>
    <property type="match status" value="1"/>
</dbReference>
<feature type="domain" description="Response regulatory" evidence="4">
    <location>
        <begin position="3"/>
        <end position="122"/>
    </location>
</feature>
<dbReference type="Gene3D" id="2.40.50.1020">
    <property type="entry name" value="LytTr DNA-binding domain"/>
    <property type="match status" value="1"/>
</dbReference>
<dbReference type="Proteomes" id="UP000515823">
    <property type="component" value="Chromosome"/>
</dbReference>
<dbReference type="EMBL" id="CP060634">
    <property type="protein sequence ID" value="QNM05322.1"/>
    <property type="molecule type" value="Genomic_DNA"/>
</dbReference>
<dbReference type="PANTHER" id="PTHR37299">
    <property type="entry name" value="TRANSCRIPTIONAL REGULATOR-RELATED"/>
    <property type="match status" value="1"/>
</dbReference>